<dbReference type="PANTHER" id="PTHR37486">
    <property type="entry name" value="STRINGENT STARVATION PROTEIN B"/>
    <property type="match status" value="1"/>
</dbReference>
<dbReference type="PIRSF" id="PIRSF005276">
    <property type="entry name" value="SspB"/>
    <property type="match status" value="1"/>
</dbReference>
<dbReference type="SUPFAM" id="SSF101738">
    <property type="entry name" value="SspB-like"/>
    <property type="match status" value="1"/>
</dbReference>
<sequence length="129" mass="14388">MTSMRPYLLRAIHQWIVDNGLTPYLLVDATQPKVEVPHQYIENGKIILNTSPTAVQGLTLDNDWVSFSARFSGHAFSIFVPVSAILAVYAKENGKGMFFKPEENVDETPPPTSTPQPPPRSKPVLKRVK</sequence>
<dbReference type="NCBIfam" id="NF008769">
    <property type="entry name" value="PRK11798.2-5"/>
    <property type="match status" value="1"/>
</dbReference>
<dbReference type="InterPro" id="IPR036760">
    <property type="entry name" value="SspB-like_sf"/>
</dbReference>
<dbReference type="EMBL" id="AP014633">
    <property type="protein sequence ID" value="BAP55147.1"/>
    <property type="molecule type" value="Genomic_DNA"/>
</dbReference>
<evidence type="ECO:0000313" key="2">
    <source>
        <dbReference type="EMBL" id="BAP55147.1"/>
    </source>
</evidence>
<evidence type="ECO:0000313" key="3">
    <source>
        <dbReference type="Proteomes" id="UP000031623"/>
    </source>
</evidence>
<dbReference type="OrthoDB" id="9797358at2"/>
<dbReference type="Proteomes" id="UP000031623">
    <property type="component" value="Chromosome"/>
</dbReference>
<dbReference type="AlphaFoldDB" id="A0A090AID8"/>
<evidence type="ECO:0000256" key="1">
    <source>
        <dbReference type="SAM" id="MobiDB-lite"/>
    </source>
</evidence>
<dbReference type="HOGENOM" id="CLU_118425_2_0_6"/>
<dbReference type="STRING" id="40754.THII_0850"/>
<gene>
    <name evidence="2" type="ORF">THII_0850</name>
</gene>
<accession>A0A090AID8</accession>
<dbReference type="Gene3D" id="2.30.30.220">
    <property type="entry name" value="SspB-like"/>
    <property type="match status" value="1"/>
</dbReference>
<reference evidence="2 3" key="1">
    <citation type="journal article" date="2014" name="ISME J.">
        <title>Ecophysiology of Thioploca ingrica as revealed by the complete genome sequence supplemented with proteomic evidence.</title>
        <authorList>
            <person name="Kojima H."/>
            <person name="Ogura Y."/>
            <person name="Yamamoto N."/>
            <person name="Togashi T."/>
            <person name="Mori H."/>
            <person name="Watanabe T."/>
            <person name="Nemoto F."/>
            <person name="Kurokawa K."/>
            <person name="Hayashi T."/>
            <person name="Fukui M."/>
        </authorList>
    </citation>
    <scope>NUCLEOTIDE SEQUENCE [LARGE SCALE GENOMIC DNA]</scope>
</reference>
<protein>
    <submittedName>
        <fullName evidence="2">Stringent starvation protein B</fullName>
    </submittedName>
</protein>
<organism evidence="2 3">
    <name type="scientific">Thioploca ingrica</name>
    <dbReference type="NCBI Taxonomy" id="40754"/>
    <lineage>
        <taxon>Bacteria</taxon>
        <taxon>Pseudomonadati</taxon>
        <taxon>Pseudomonadota</taxon>
        <taxon>Gammaproteobacteria</taxon>
        <taxon>Thiotrichales</taxon>
        <taxon>Thiotrichaceae</taxon>
        <taxon>Thioploca</taxon>
    </lineage>
</organism>
<dbReference type="PANTHER" id="PTHR37486:SF1">
    <property type="entry name" value="STRINGENT STARVATION PROTEIN B"/>
    <property type="match status" value="1"/>
</dbReference>
<dbReference type="InterPro" id="IPR007481">
    <property type="entry name" value="SspB"/>
</dbReference>
<dbReference type="GO" id="GO:0045732">
    <property type="term" value="P:positive regulation of protein catabolic process"/>
    <property type="evidence" value="ECO:0007669"/>
    <property type="project" value="TreeGrafter"/>
</dbReference>
<proteinExistence type="predicted"/>
<dbReference type="KEGG" id="tig:THII_0850"/>
<name>A0A090AID8_9GAMM</name>
<keyword evidence="3" id="KW-1185">Reference proteome</keyword>
<feature type="compositionally biased region" description="Pro residues" evidence="1">
    <location>
        <begin position="108"/>
        <end position="121"/>
    </location>
</feature>
<dbReference type="GO" id="GO:0005840">
    <property type="term" value="C:ribosome"/>
    <property type="evidence" value="ECO:0007669"/>
    <property type="project" value="TreeGrafter"/>
</dbReference>
<feature type="region of interest" description="Disordered" evidence="1">
    <location>
        <begin position="100"/>
        <end position="129"/>
    </location>
</feature>
<dbReference type="Pfam" id="PF04386">
    <property type="entry name" value="SspB"/>
    <property type="match status" value="1"/>
</dbReference>
<dbReference type="GO" id="GO:0005829">
    <property type="term" value="C:cytosol"/>
    <property type="evidence" value="ECO:0007669"/>
    <property type="project" value="TreeGrafter"/>
</dbReference>